<accession>A0AAX4NFB5</accession>
<evidence type="ECO:0000259" key="1">
    <source>
        <dbReference type="SMART" id="SM00418"/>
    </source>
</evidence>
<dbReference type="InterPro" id="IPR001845">
    <property type="entry name" value="HTH_ArsR_DNA-bd_dom"/>
</dbReference>
<gene>
    <name evidence="2" type="ORF">OXIME_000352</name>
</gene>
<dbReference type="InterPro" id="IPR011991">
    <property type="entry name" value="ArsR-like_HTH"/>
</dbReference>
<dbReference type="CDD" id="cd00090">
    <property type="entry name" value="HTH_ARSR"/>
    <property type="match status" value="1"/>
</dbReference>
<evidence type="ECO:0000313" key="3">
    <source>
        <dbReference type="Proteomes" id="UP001451606"/>
    </source>
</evidence>
<organism evidence="2 3">
    <name type="scientific">Oxyplasma meridianum</name>
    <dbReference type="NCBI Taxonomy" id="3073602"/>
    <lineage>
        <taxon>Archaea</taxon>
        <taxon>Methanobacteriati</taxon>
        <taxon>Thermoplasmatota</taxon>
        <taxon>Thermoplasmata</taxon>
        <taxon>Thermoplasmatales</taxon>
        <taxon>Thermoplasmataceae</taxon>
        <taxon>Oxyplasma</taxon>
    </lineage>
</organism>
<dbReference type="SMART" id="SM00418">
    <property type="entry name" value="HTH_ARSR"/>
    <property type="match status" value="1"/>
</dbReference>
<dbReference type="AlphaFoldDB" id="A0AAX4NFB5"/>
<evidence type="ECO:0000313" key="2">
    <source>
        <dbReference type="EMBL" id="WYX99808.1"/>
    </source>
</evidence>
<name>A0AAX4NFB5_9ARCH</name>
<dbReference type="InterPro" id="IPR036390">
    <property type="entry name" value="WH_DNA-bd_sf"/>
</dbReference>
<protein>
    <submittedName>
        <fullName evidence="2">Helix-turn-helix domain-containing protein</fullName>
    </submittedName>
</protein>
<keyword evidence="3" id="KW-1185">Reference proteome</keyword>
<reference evidence="2 3" key="1">
    <citation type="submission" date="2023-09" db="EMBL/GenBank/DDBJ databases">
        <authorList>
            <person name="Golyshina O.V."/>
            <person name="Lunev E.A."/>
            <person name="Bargiela R."/>
            <person name="Gaines M.C."/>
            <person name="Daum B."/>
            <person name="Bale N.J."/>
            <person name="Koenen M."/>
            <person name="Sinninghe Damst J.S."/>
            <person name="Yakimov M."/>
            <person name="Golyshin P.N."/>
        </authorList>
    </citation>
    <scope>NUCLEOTIDE SEQUENCE [LARGE SCALE GENOMIC DNA]</scope>
    <source>
        <strain evidence="2 3">M1</strain>
    </source>
</reference>
<dbReference type="SUPFAM" id="SSF46785">
    <property type="entry name" value="Winged helix' DNA-binding domain"/>
    <property type="match status" value="1"/>
</dbReference>
<feature type="domain" description="HTH arsR-type" evidence="1">
    <location>
        <begin position="8"/>
        <end position="94"/>
    </location>
</feature>
<dbReference type="InterPro" id="IPR036388">
    <property type="entry name" value="WH-like_DNA-bd_sf"/>
</dbReference>
<dbReference type="RefSeq" id="WP_393971769.1">
    <property type="nucleotide sequence ID" value="NZ_CP133772.1"/>
</dbReference>
<dbReference type="Proteomes" id="UP001451606">
    <property type="component" value="Chromosome"/>
</dbReference>
<sequence length="199" mass="22950">MFDDGIEDFFEAIENNTRREILRRLILDNTYAFEMSRKIGISQQAINKQLEMLLRANLVTVVGVIPSSSGASRKIYRPTGFSTMVVDYSSNFLEVRRYPIETEENVEVDAETDSEFDLITHLKNINHRIEELMLQRARLVKSKDAILGKLKQKVAEFSPDPLTYEILTTFIENLSVKETAQKFGLPEDFVNEKIKKLLN</sequence>
<dbReference type="EMBL" id="CP133772">
    <property type="protein sequence ID" value="WYX99808.1"/>
    <property type="molecule type" value="Genomic_DNA"/>
</dbReference>
<dbReference type="KEGG" id="omr:OXIME_000352"/>
<dbReference type="GO" id="GO:0003700">
    <property type="term" value="F:DNA-binding transcription factor activity"/>
    <property type="evidence" value="ECO:0007669"/>
    <property type="project" value="InterPro"/>
</dbReference>
<proteinExistence type="predicted"/>
<dbReference type="GeneID" id="95967076"/>
<dbReference type="Gene3D" id="1.10.10.10">
    <property type="entry name" value="Winged helix-like DNA-binding domain superfamily/Winged helix DNA-binding domain"/>
    <property type="match status" value="1"/>
</dbReference>